<sequence>MSFYGPKSEVLKKVGWHIVSMKKYVKYHFLITPKQLRKKDAYQCSTDVIKFYGKIQKATVFPPWSHNYGRTRTDEAPGVKSRVNSDLNFIKKSILAIISNLKRYYELLERIENISDNYFRTSFEENAKSNCVKGRRRLRFSNLKVKKLGDLQIKLQLIRCGKNYQADLMGTPAIFSDIAENTNTSIDIYDMFDMTAQPFLQALYLLIFMLEIKLMIEKAHFSRKYRDLGFDIVFTQHG</sequence>
<evidence type="ECO:0000313" key="2">
    <source>
        <dbReference type="Proteomes" id="UP000600918"/>
    </source>
</evidence>
<name>A0A834JP65_VESPE</name>
<keyword evidence="2" id="KW-1185">Reference proteome</keyword>
<dbReference type="AlphaFoldDB" id="A0A834JP65"/>
<gene>
    <name evidence="1" type="ORF">H0235_017457</name>
</gene>
<evidence type="ECO:0000313" key="1">
    <source>
        <dbReference type="EMBL" id="KAF7392458.1"/>
    </source>
</evidence>
<protein>
    <submittedName>
        <fullName evidence="1">Uncharacterized protein</fullName>
    </submittedName>
</protein>
<dbReference type="EMBL" id="JACSDY010000022">
    <property type="protein sequence ID" value="KAF7392458.1"/>
    <property type="molecule type" value="Genomic_DNA"/>
</dbReference>
<dbReference type="Proteomes" id="UP000600918">
    <property type="component" value="Unassembled WGS sequence"/>
</dbReference>
<proteinExistence type="predicted"/>
<accession>A0A834JP65</accession>
<reference evidence="1" key="1">
    <citation type="journal article" date="2020" name="G3 (Bethesda)">
        <title>High-Quality Assemblies for Three Invasive Social Wasps from the &lt;i&gt;Vespula&lt;/i&gt; Genus.</title>
        <authorList>
            <person name="Harrop T.W.R."/>
            <person name="Guhlin J."/>
            <person name="McLaughlin G.M."/>
            <person name="Permina E."/>
            <person name="Stockwell P."/>
            <person name="Gilligan J."/>
            <person name="Le Lec M.F."/>
            <person name="Gruber M.A.M."/>
            <person name="Quinn O."/>
            <person name="Lovegrove M."/>
            <person name="Duncan E.J."/>
            <person name="Remnant E.J."/>
            <person name="Van Eeckhoven J."/>
            <person name="Graham B."/>
            <person name="Knapp R.A."/>
            <person name="Langford K.W."/>
            <person name="Kronenberg Z."/>
            <person name="Press M.O."/>
            <person name="Eacker S.M."/>
            <person name="Wilson-Rankin E.E."/>
            <person name="Purcell J."/>
            <person name="Lester P.J."/>
            <person name="Dearden P.K."/>
        </authorList>
    </citation>
    <scope>NUCLEOTIDE SEQUENCE</scope>
    <source>
        <strain evidence="1">Volc-1</strain>
    </source>
</reference>
<organism evidence="1 2">
    <name type="scientific">Vespula pensylvanica</name>
    <name type="common">Western yellow jacket</name>
    <name type="synonym">Wasp</name>
    <dbReference type="NCBI Taxonomy" id="30213"/>
    <lineage>
        <taxon>Eukaryota</taxon>
        <taxon>Metazoa</taxon>
        <taxon>Ecdysozoa</taxon>
        <taxon>Arthropoda</taxon>
        <taxon>Hexapoda</taxon>
        <taxon>Insecta</taxon>
        <taxon>Pterygota</taxon>
        <taxon>Neoptera</taxon>
        <taxon>Endopterygota</taxon>
        <taxon>Hymenoptera</taxon>
        <taxon>Apocrita</taxon>
        <taxon>Aculeata</taxon>
        <taxon>Vespoidea</taxon>
        <taxon>Vespidae</taxon>
        <taxon>Vespinae</taxon>
        <taxon>Vespula</taxon>
    </lineage>
</organism>
<comment type="caution">
    <text evidence="1">The sequence shown here is derived from an EMBL/GenBank/DDBJ whole genome shotgun (WGS) entry which is preliminary data.</text>
</comment>